<dbReference type="Proteomes" id="UP000031938">
    <property type="component" value="Unassembled WGS sequence"/>
</dbReference>
<dbReference type="InterPro" id="IPR024071">
    <property type="entry name" value="S-Me-THD_C_sf"/>
</dbReference>
<sequence>MTKKMLTKEDGQKAVYGGCILGGGGGGWIPDGLQKADSAFNGDSPALISIDELNDDDYVVCVSLVGAPSAKELYVDSQQLIETVQRMQKEFPHEIKAIMTNENGASTTINGWLQAAATGLPVLDAPCNGRAHPTGSMGALNLSEVEGYQSVQAYAGGKGTKKVEGIVSASLDISSDAVRFISVGAGGMVAVCRNPVTVGYVKQHAAVGGITQAIELGHEFLSVPEGPERIEAVASFLEGRVIHSGIVSSFEMKQTGGFDVGLVIIDDLELTFWNEYMTAEMNGERKGTFPDLIMTFDAKTGQPLVSAEIQEGQSIAVISVPKENLKLSSTMFNEKLLRSVEPIINKKIV</sequence>
<dbReference type="STRING" id="889306.KP78_08730"/>
<dbReference type="InterPro" id="IPR027479">
    <property type="entry name" value="S-Me-THD_N_sf"/>
</dbReference>
<dbReference type="InterPro" id="IPR048350">
    <property type="entry name" value="S-Me-THD-like_C"/>
</dbReference>
<dbReference type="Gene3D" id="3.40.1610.10">
    <property type="entry name" value="CV3147-like domain"/>
    <property type="match status" value="1"/>
</dbReference>
<dbReference type="RefSeq" id="WP_041086553.1">
    <property type="nucleotide sequence ID" value="NZ_JXRP01000009.1"/>
</dbReference>
<dbReference type="EMBL" id="JXRP01000009">
    <property type="protein sequence ID" value="KIL49405.1"/>
    <property type="molecule type" value="Genomic_DNA"/>
</dbReference>
<dbReference type="Pfam" id="PF20906">
    <property type="entry name" value="S-Me-THD_C"/>
    <property type="match status" value="1"/>
</dbReference>
<dbReference type="Pfam" id="PF06032">
    <property type="entry name" value="S-Me-THD_N"/>
    <property type="match status" value="1"/>
</dbReference>
<feature type="domain" description="S-Me-THD N-terminal" evidence="1">
    <location>
        <begin position="15"/>
        <end position="148"/>
    </location>
</feature>
<reference evidence="3 4" key="1">
    <citation type="submission" date="2015-01" db="EMBL/GenBank/DDBJ databases">
        <title>Genome sequencing of Jeotgalibacillus soli.</title>
        <authorList>
            <person name="Goh K.M."/>
            <person name="Chan K.-G."/>
            <person name="Yaakop A.S."/>
            <person name="Ee R."/>
            <person name="Gan H.M."/>
            <person name="Chan C.S."/>
        </authorList>
    </citation>
    <scope>NUCLEOTIDE SEQUENCE [LARGE SCALE GENOMIC DNA]</scope>
    <source>
        <strain evidence="3 4">P9</strain>
    </source>
</reference>
<dbReference type="SUPFAM" id="SSF160991">
    <property type="entry name" value="CV3147-like"/>
    <property type="match status" value="1"/>
</dbReference>
<accession>A0A0C2RGV7</accession>
<name>A0A0C2RGV7_9BACL</name>
<evidence type="ECO:0000259" key="2">
    <source>
        <dbReference type="Pfam" id="PF20906"/>
    </source>
</evidence>
<dbReference type="PATRIC" id="fig|889306.3.peg.876"/>
<feature type="domain" description="S-Me-THD-like C-terminal" evidence="2">
    <location>
        <begin position="176"/>
        <end position="324"/>
    </location>
</feature>
<dbReference type="Gene3D" id="2.40.390.10">
    <property type="entry name" value="CV3147-like"/>
    <property type="match status" value="1"/>
</dbReference>
<evidence type="ECO:0000313" key="4">
    <source>
        <dbReference type="Proteomes" id="UP000031938"/>
    </source>
</evidence>
<dbReference type="InterPro" id="IPR010318">
    <property type="entry name" value="S-Me-THD_N"/>
</dbReference>
<organism evidence="3 4">
    <name type="scientific">Jeotgalibacillus soli</name>
    <dbReference type="NCBI Taxonomy" id="889306"/>
    <lineage>
        <taxon>Bacteria</taxon>
        <taxon>Bacillati</taxon>
        <taxon>Bacillota</taxon>
        <taxon>Bacilli</taxon>
        <taxon>Bacillales</taxon>
        <taxon>Caryophanaceae</taxon>
        <taxon>Jeotgalibacillus</taxon>
    </lineage>
</organism>
<evidence type="ECO:0008006" key="5">
    <source>
        <dbReference type="Google" id="ProtNLM"/>
    </source>
</evidence>
<comment type="caution">
    <text evidence="3">The sequence shown here is derived from an EMBL/GenBank/DDBJ whole genome shotgun (WGS) entry which is preliminary data.</text>
</comment>
<protein>
    <recommendedName>
        <fullName evidence="5">OsrF</fullName>
    </recommendedName>
</protein>
<evidence type="ECO:0000259" key="1">
    <source>
        <dbReference type="Pfam" id="PF06032"/>
    </source>
</evidence>
<dbReference type="AlphaFoldDB" id="A0A0C2RGV7"/>
<dbReference type="OrthoDB" id="7441206at2"/>
<gene>
    <name evidence="3" type="ORF">KP78_08730</name>
</gene>
<proteinExistence type="predicted"/>
<evidence type="ECO:0000313" key="3">
    <source>
        <dbReference type="EMBL" id="KIL49405.1"/>
    </source>
</evidence>
<keyword evidence="4" id="KW-1185">Reference proteome</keyword>